<keyword evidence="3" id="KW-1185">Reference proteome</keyword>
<keyword evidence="1" id="KW-0732">Signal</keyword>
<dbReference type="EMBL" id="RPDH01000002">
    <property type="protein sequence ID" value="RPE09199.1"/>
    <property type="molecule type" value="Genomic_DNA"/>
</dbReference>
<feature type="chain" id="PRO_5018229520" evidence="1">
    <location>
        <begin position="20"/>
        <end position="270"/>
    </location>
</feature>
<evidence type="ECO:0000256" key="1">
    <source>
        <dbReference type="SAM" id="SignalP"/>
    </source>
</evidence>
<gene>
    <name evidence="2" type="ORF">EGT74_19535</name>
</gene>
<dbReference type="RefSeq" id="WP_123848197.1">
    <property type="nucleotide sequence ID" value="NZ_RPDH01000002.1"/>
</dbReference>
<name>A0A3N4PR28_9BACT</name>
<reference evidence="2 3" key="1">
    <citation type="submission" date="2018-11" db="EMBL/GenBank/DDBJ databases">
        <title>Chitinophaga lutea sp.nov., isolate from arsenic contaminated soil.</title>
        <authorList>
            <person name="Zong Y."/>
        </authorList>
    </citation>
    <scope>NUCLEOTIDE SEQUENCE [LARGE SCALE GENOMIC DNA]</scope>
    <source>
        <strain evidence="2 3">ZY74</strain>
    </source>
</reference>
<evidence type="ECO:0000313" key="3">
    <source>
        <dbReference type="Proteomes" id="UP000278351"/>
    </source>
</evidence>
<feature type="signal peptide" evidence="1">
    <location>
        <begin position="1"/>
        <end position="19"/>
    </location>
</feature>
<dbReference type="AlphaFoldDB" id="A0A3N4PR28"/>
<comment type="caution">
    <text evidence="2">The sequence shown here is derived from an EMBL/GenBank/DDBJ whole genome shotgun (WGS) entry which is preliminary data.</text>
</comment>
<dbReference type="OrthoDB" id="669636at2"/>
<proteinExistence type="predicted"/>
<dbReference type="Proteomes" id="UP000278351">
    <property type="component" value="Unassembled WGS sequence"/>
</dbReference>
<evidence type="ECO:0000313" key="2">
    <source>
        <dbReference type="EMBL" id="RPE09199.1"/>
    </source>
</evidence>
<protein>
    <submittedName>
        <fullName evidence="2">Uncharacterized protein</fullName>
    </submittedName>
</protein>
<dbReference type="Gene3D" id="3.40.50.10610">
    <property type="entry name" value="ABC-type transport auxiliary lipoprotein component"/>
    <property type="match status" value="1"/>
</dbReference>
<sequence length="270" mass="30178">MKKIFASITLLLAVLISFAQSLKNDVILKLNGEELTGKVVKINDGDVEFAYAGETLVYNIKKAEIMKITFGSGRIQVFNNQPQASAEKPQNSPGLEDHHNKVAILPFTFVRDGQPADDAISEQVQNECFSYMSKHAGVFTILNPRTTNAMLIKAGINRQNIKGYTMDDLCNMLGVEYVVDGVVNMNKTTQTTYQSVSGTAKSKDDDKDRKVNAYSYGTATQNFQTKLSLAIYNDKGTSVYDQDRTSFWNTQDAYKNTLEYLLKRSPLYTK</sequence>
<accession>A0A3N4PR28</accession>
<organism evidence="2 3">
    <name type="scientific">Chitinophaga lutea</name>
    <dbReference type="NCBI Taxonomy" id="2488634"/>
    <lineage>
        <taxon>Bacteria</taxon>
        <taxon>Pseudomonadati</taxon>
        <taxon>Bacteroidota</taxon>
        <taxon>Chitinophagia</taxon>
        <taxon>Chitinophagales</taxon>
        <taxon>Chitinophagaceae</taxon>
        <taxon>Chitinophaga</taxon>
    </lineage>
</organism>